<dbReference type="AlphaFoldDB" id="A0A9J6FCL5"/>
<reference evidence="1 2" key="1">
    <citation type="journal article" date="2020" name="Cell">
        <title>Large-Scale Comparative Analyses of Tick Genomes Elucidate Their Genetic Diversity and Vector Capacities.</title>
        <authorList>
            <consortium name="Tick Genome and Microbiome Consortium (TIGMIC)"/>
            <person name="Jia N."/>
            <person name="Wang J."/>
            <person name="Shi W."/>
            <person name="Du L."/>
            <person name="Sun Y."/>
            <person name="Zhan W."/>
            <person name="Jiang J.F."/>
            <person name="Wang Q."/>
            <person name="Zhang B."/>
            <person name="Ji P."/>
            <person name="Bell-Sakyi L."/>
            <person name="Cui X.M."/>
            <person name="Yuan T.T."/>
            <person name="Jiang B.G."/>
            <person name="Yang W.F."/>
            <person name="Lam T.T."/>
            <person name="Chang Q.C."/>
            <person name="Ding S.J."/>
            <person name="Wang X.J."/>
            <person name="Zhu J.G."/>
            <person name="Ruan X.D."/>
            <person name="Zhao L."/>
            <person name="Wei J.T."/>
            <person name="Ye R.Z."/>
            <person name="Que T.C."/>
            <person name="Du C.H."/>
            <person name="Zhou Y.H."/>
            <person name="Cheng J.X."/>
            <person name="Dai P.F."/>
            <person name="Guo W.B."/>
            <person name="Han X.H."/>
            <person name="Huang E.J."/>
            <person name="Li L.F."/>
            <person name="Wei W."/>
            <person name="Gao Y.C."/>
            <person name="Liu J.Z."/>
            <person name="Shao H.Z."/>
            <person name="Wang X."/>
            <person name="Wang C.C."/>
            <person name="Yang T.C."/>
            <person name="Huo Q.B."/>
            <person name="Li W."/>
            <person name="Chen H.Y."/>
            <person name="Chen S.E."/>
            <person name="Zhou L.G."/>
            <person name="Ni X.B."/>
            <person name="Tian J.H."/>
            <person name="Sheng Y."/>
            <person name="Liu T."/>
            <person name="Pan Y.S."/>
            <person name="Xia L.Y."/>
            <person name="Li J."/>
            <person name="Zhao F."/>
            <person name="Cao W.C."/>
        </authorList>
    </citation>
    <scope>NUCLEOTIDE SEQUENCE [LARGE SCALE GENOMIC DNA]</scope>
    <source>
        <strain evidence="1">HaeL-2018</strain>
    </source>
</reference>
<dbReference type="EMBL" id="JABSTR010000001">
    <property type="protein sequence ID" value="KAH9360368.1"/>
    <property type="molecule type" value="Genomic_DNA"/>
</dbReference>
<gene>
    <name evidence="1" type="ORF">HPB48_012151</name>
</gene>
<name>A0A9J6FCL5_HAELO</name>
<dbReference type="Proteomes" id="UP000821853">
    <property type="component" value="Chromosome 1"/>
</dbReference>
<dbReference type="VEuPathDB" id="VectorBase:HLOH_049725"/>
<protein>
    <submittedName>
        <fullName evidence="1">Uncharacterized protein</fullName>
    </submittedName>
</protein>
<sequence length="75" mass="9076">MAEIATAGEMDDIIGTLYEKIDKWREEYTKLVRSNKEQAKPWWNIELEMERKRITALRERYQKPTGPERKGHKRK</sequence>
<evidence type="ECO:0000313" key="2">
    <source>
        <dbReference type="Proteomes" id="UP000821853"/>
    </source>
</evidence>
<evidence type="ECO:0000313" key="1">
    <source>
        <dbReference type="EMBL" id="KAH9360368.1"/>
    </source>
</evidence>
<keyword evidence="2" id="KW-1185">Reference proteome</keyword>
<organism evidence="1 2">
    <name type="scientific">Haemaphysalis longicornis</name>
    <name type="common">Bush tick</name>
    <dbReference type="NCBI Taxonomy" id="44386"/>
    <lineage>
        <taxon>Eukaryota</taxon>
        <taxon>Metazoa</taxon>
        <taxon>Ecdysozoa</taxon>
        <taxon>Arthropoda</taxon>
        <taxon>Chelicerata</taxon>
        <taxon>Arachnida</taxon>
        <taxon>Acari</taxon>
        <taxon>Parasitiformes</taxon>
        <taxon>Ixodida</taxon>
        <taxon>Ixodoidea</taxon>
        <taxon>Ixodidae</taxon>
        <taxon>Haemaphysalinae</taxon>
        <taxon>Haemaphysalis</taxon>
    </lineage>
</organism>
<comment type="caution">
    <text evidence="1">The sequence shown here is derived from an EMBL/GenBank/DDBJ whole genome shotgun (WGS) entry which is preliminary data.</text>
</comment>
<accession>A0A9J6FCL5</accession>
<proteinExistence type="predicted"/>